<dbReference type="InterPro" id="IPR036866">
    <property type="entry name" value="RibonucZ/Hydroxyglut_hydro"/>
</dbReference>
<accession>A0A1I7WJ48</accession>
<name>A0A1I7WJ48_HETBA</name>
<keyword evidence="1" id="KW-1133">Transmembrane helix</keyword>
<evidence type="ECO:0000313" key="2">
    <source>
        <dbReference type="Proteomes" id="UP000095283"/>
    </source>
</evidence>
<evidence type="ECO:0000313" key="3">
    <source>
        <dbReference type="WBParaSite" id="Hba_04994"/>
    </source>
</evidence>
<keyword evidence="2" id="KW-1185">Reference proteome</keyword>
<dbReference type="WBParaSite" id="Hba_04994">
    <property type="protein sequence ID" value="Hba_04994"/>
    <property type="gene ID" value="Hba_04994"/>
</dbReference>
<proteinExistence type="predicted"/>
<protein>
    <submittedName>
        <fullName evidence="3">Lactamase_B domain-containing protein</fullName>
    </submittedName>
</protein>
<dbReference type="AlphaFoldDB" id="A0A1I7WJ48"/>
<organism evidence="2 3">
    <name type="scientific">Heterorhabditis bacteriophora</name>
    <name type="common">Entomopathogenic nematode worm</name>
    <dbReference type="NCBI Taxonomy" id="37862"/>
    <lineage>
        <taxon>Eukaryota</taxon>
        <taxon>Metazoa</taxon>
        <taxon>Ecdysozoa</taxon>
        <taxon>Nematoda</taxon>
        <taxon>Chromadorea</taxon>
        <taxon>Rhabditida</taxon>
        <taxon>Rhabditina</taxon>
        <taxon>Rhabditomorpha</taxon>
        <taxon>Strongyloidea</taxon>
        <taxon>Heterorhabditidae</taxon>
        <taxon>Heterorhabditis</taxon>
    </lineage>
</organism>
<evidence type="ECO:0000256" key="1">
    <source>
        <dbReference type="SAM" id="Phobius"/>
    </source>
</evidence>
<keyword evidence="1" id="KW-0472">Membrane</keyword>
<sequence length="116" mass="13707">MMINLKAIFVTHAHQDHMNGLYTIIEKRKEAFDIHVQVIVSILMLYLGHPYVPLVLICNRNVLKPLRTYSMCFVNLESLVEIVDISRHPVTPPLRYIYYSKDIILHSICIRWLQKF</sequence>
<dbReference type="Gene3D" id="3.60.15.10">
    <property type="entry name" value="Ribonuclease Z/Hydroxyacylglutathione hydrolase-like"/>
    <property type="match status" value="1"/>
</dbReference>
<dbReference type="SUPFAM" id="SSF56281">
    <property type="entry name" value="Metallo-hydrolase/oxidoreductase"/>
    <property type="match status" value="1"/>
</dbReference>
<feature type="transmembrane region" description="Helical" evidence="1">
    <location>
        <begin position="34"/>
        <end position="57"/>
    </location>
</feature>
<reference evidence="3" key="1">
    <citation type="submission" date="2016-11" db="UniProtKB">
        <authorList>
            <consortium name="WormBaseParasite"/>
        </authorList>
    </citation>
    <scope>IDENTIFICATION</scope>
</reference>
<keyword evidence="1" id="KW-0812">Transmembrane</keyword>
<dbReference type="Proteomes" id="UP000095283">
    <property type="component" value="Unplaced"/>
</dbReference>